<proteinExistence type="predicted"/>
<dbReference type="InterPro" id="IPR021109">
    <property type="entry name" value="Peptidase_aspartic_dom_sf"/>
</dbReference>
<dbReference type="RefSeq" id="XP_016444743.1">
    <property type="nucleotide sequence ID" value="XM_016589257.1"/>
</dbReference>
<organism evidence="2">
    <name type="scientific">Nicotiana tabacum</name>
    <name type="common">Common tobacco</name>
    <dbReference type="NCBI Taxonomy" id="4097"/>
    <lineage>
        <taxon>Eukaryota</taxon>
        <taxon>Viridiplantae</taxon>
        <taxon>Streptophyta</taxon>
        <taxon>Embryophyta</taxon>
        <taxon>Tracheophyta</taxon>
        <taxon>Spermatophyta</taxon>
        <taxon>Magnoliopsida</taxon>
        <taxon>eudicotyledons</taxon>
        <taxon>Gunneridae</taxon>
        <taxon>Pentapetalae</taxon>
        <taxon>asterids</taxon>
        <taxon>lamiids</taxon>
        <taxon>Solanales</taxon>
        <taxon>Solanaceae</taxon>
        <taxon>Nicotianoideae</taxon>
        <taxon>Nicotianeae</taxon>
        <taxon>Nicotiana</taxon>
    </lineage>
</organism>
<feature type="compositionally biased region" description="Polar residues" evidence="1">
    <location>
        <begin position="1"/>
        <end position="11"/>
    </location>
</feature>
<evidence type="ECO:0000256" key="1">
    <source>
        <dbReference type="SAM" id="MobiDB-lite"/>
    </source>
</evidence>
<dbReference type="Gene3D" id="2.40.70.10">
    <property type="entry name" value="Acid Proteases"/>
    <property type="match status" value="1"/>
</dbReference>
<dbReference type="AlphaFoldDB" id="A0A1S3XXT0"/>
<dbReference type="OrthoDB" id="1304512at2759"/>
<reference evidence="2" key="1">
    <citation type="submission" date="2025-08" db="UniProtKB">
        <authorList>
            <consortium name="RefSeq"/>
        </authorList>
    </citation>
    <scope>IDENTIFICATION</scope>
</reference>
<dbReference type="CDD" id="cd00303">
    <property type="entry name" value="retropepsin_like"/>
    <property type="match status" value="1"/>
</dbReference>
<name>A0A1S3XXT0_TOBAC</name>
<evidence type="ECO:0000313" key="2">
    <source>
        <dbReference type="RefSeq" id="XP_016444743.1"/>
    </source>
</evidence>
<protein>
    <submittedName>
        <fullName evidence="2">Uncharacterized protein</fullName>
    </submittedName>
</protein>
<dbReference type="PANTHER" id="PTHR33067:SF9">
    <property type="entry name" value="RNA-DIRECTED DNA POLYMERASE"/>
    <property type="match status" value="1"/>
</dbReference>
<feature type="compositionally biased region" description="Low complexity" evidence="1">
    <location>
        <begin position="58"/>
        <end position="79"/>
    </location>
</feature>
<dbReference type="PaxDb" id="4097-A0A1S3XXT0"/>
<gene>
    <name evidence="2" type="primary">LOC107770003</name>
</gene>
<feature type="compositionally biased region" description="Polar residues" evidence="1">
    <location>
        <begin position="35"/>
        <end position="57"/>
    </location>
</feature>
<dbReference type="KEGG" id="nta:107770003"/>
<accession>A0A1S3XXT0</accession>
<feature type="region of interest" description="Disordered" evidence="1">
    <location>
        <begin position="1"/>
        <end position="79"/>
    </location>
</feature>
<dbReference type="PANTHER" id="PTHR33067">
    <property type="entry name" value="RNA-DIRECTED DNA POLYMERASE-RELATED"/>
    <property type="match status" value="1"/>
</dbReference>
<sequence length="463" mass="52553">MKIFTESQTKKVNVVEDVQPMSNEEYEEANYVNNPQGRYQKQPYQGSGQQHQWRSNPQGQGNQQWQKDQGSSNQENWSNNIINFSNWSSNRYVPPKGQYSNSPYWKESSSSESTLENMLERVLQNQERSDTSMKNMTVLVGSHTASIQKLEMQMMDLSRDQKSEAKSGKLLQGENEQVVEVEDFEQEVEAQVEVPNVIEVERLPKKNIPFVKAFQEMPGFAKYLKDFITKNKTTKNEVVNMTPGNNLMPLPIYKQARLGMLRPTSMGLQMADRSIKRPVGIVDDVLVKVGKFLLLADIVILDCAIDKEIPIILGRPFLATDRVEDVVEVKMEEECLGEALAAILVNFDGEGMERYVELVNALEGIGSYTYAVKKLSLDLENRVTPPAKPSIIEPPQFELKPLPPHLRYKFLGSNETLPIIVSSLLNDVQVEHLLDTLREHRQAIGWTIVDIRGISAGICEHKI</sequence>